<evidence type="ECO:0008006" key="3">
    <source>
        <dbReference type="Google" id="ProtNLM"/>
    </source>
</evidence>
<name>A0ABQ3RGI5_STRRR</name>
<dbReference type="Proteomes" id="UP000646738">
    <property type="component" value="Unassembled WGS sequence"/>
</dbReference>
<organism evidence="1 2">
    <name type="scientific">Streptomyces rubradiris</name>
    <name type="common">Streptomyces achromogenes subsp. rubradiris</name>
    <dbReference type="NCBI Taxonomy" id="285531"/>
    <lineage>
        <taxon>Bacteria</taxon>
        <taxon>Bacillati</taxon>
        <taxon>Actinomycetota</taxon>
        <taxon>Actinomycetes</taxon>
        <taxon>Kitasatosporales</taxon>
        <taxon>Streptomycetaceae</taxon>
        <taxon>Streptomyces</taxon>
    </lineage>
</organism>
<evidence type="ECO:0000313" key="1">
    <source>
        <dbReference type="EMBL" id="GHI54970.1"/>
    </source>
</evidence>
<sequence length="191" mass="20247">MVGLGFGLAYACGAPPFDEEKGEIRASAVCKTLGTPAGSADALRKVLPDKSSYSFDDRVMHLRIDDSDRTYETSCFVNGDGKMLLVATAEMAGYDKAEEWVEEVVANASAPSDVTSFQAGDKAVASEKLAAIYVPCRDKGFREHLSVVVELKQRGGATAAEGREGLISLARNAALFAHHKAKCDAPSKVTG</sequence>
<evidence type="ECO:0000313" key="2">
    <source>
        <dbReference type="Proteomes" id="UP000646738"/>
    </source>
</evidence>
<protein>
    <recommendedName>
        <fullName evidence="3">Lipoprotein</fullName>
    </recommendedName>
</protein>
<dbReference type="EMBL" id="BNEA01000015">
    <property type="protein sequence ID" value="GHI54970.1"/>
    <property type="molecule type" value="Genomic_DNA"/>
</dbReference>
<gene>
    <name evidence="1" type="ORF">Srubr_48160</name>
</gene>
<reference evidence="2" key="1">
    <citation type="submission" date="2023-07" db="EMBL/GenBank/DDBJ databases">
        <title>Whole genome shotgun sequence of Streptomyces achromogenes subsp. rubradiris NBRC 14000.</title>
        <authorList>
            <person name="Komaki H."/>
            <person name="Tamura T."/>
        </authorList>
    </citation>
    <scope>NUCLEOTIDE SEQUENCE [LARGE SCALE GENOMIC DNA]</scope>
    <source>
        <strain evidence="2">NBRC 14000</strain>
    </source>
</reference>
<proteinExistence type="predicted"/>
<accession>A0ABQ3RGI5</accession>
<keyword evidence="2" id="KW-1185">Reference proteome</keyword>
<comment type="caution">
    <text evidence="1">The sequence shown here is derived from an EMBL/GenBank/DDBJ whole genome shotgun (WGS) entry which is preliminary data.</text>
</comment>